<gene>
    <name evidence="2" type="ORF">LKD48_14335</name>
</gene>
<accession>A0AAE3E6M4</accession>
<name>A0AAE3E6M4_9FIRM</name>
<dbReference type="CDD" id="cd00761">
    <property type="entry name" value="Glyco_tranf_GTA_type"/>
    <property type="match status" value="1"/>
</dbReference>
<evidence type="ECO:0000259" key="1">
    <source>
        <dbReference type="Pfam" id="PF00535"/>
    </source>
</evidence>
<evidence type="ECO:0000313" key="2">
    <source>
        <dbReference type="EMBL" id="MCC2222785.1"/>
    </source>
</evidence>
<evidence type="ECO:0000313" key="3">
    <source>
        <dbReference type="Proteomes" id="UP001198200"/>
    </source>
</evidence>
<dbReference type="PANTHER" id="PTHR22916">
    <property type="entry name" value="GLYCOSYLTRANSFERASE"/>
    <property type="match status" value="1"/>
</dbReference>
<dbReference type="AlphaFoldDB" id="A0AAE3E6M4"/>
<keyword evidence="3" id="KW-1185">Reference proteome</keyword>
<dbReference type="RefSeq" id="WP_308732381.1">
    <property type="nucleotide sequence ID" value="NZ_JAJEQN010000049.1"/>
</dbReference>
<dbReference type="EC" id="2.4.-.-" evidence="2"/>
<feature type="domain" description="Glycosyltransferase 2-like" evidence="1">
    <location>
        <begin position="4"/>
        <end position="119"/>
    </location>
</feature>
<keyword evidence="2" id="KW-0808">Transferase</keyword>
<keyword evidence="2" id="KW-0328">Glycosyltransferase</keyword>
<dbReference type="SUPFAM" id="SSF53448">
    <property type="entry name" value="Nucleotide-diphospho-sugar transferases"/>
    <property type="match status" value="1"/>
</dbReference>
<reference evidence="2 3" key="1">
    <citation type="submission" date="2021-10" db="EMBL/GenBank/DDBJ databases">
        <title>Anaerobic single-cell dispensing facilitates the cultivation of human gut bacteria.</title>
        <authorList>
            <person name="Afrizal A."/>
        </authorList>
    </citation>
    <scope>NUCLEOTIDE SEQUENCE [LARGE SCALE GENOMIC DNA]</scope>
    <source>
        <strain evidence="2 3">CLA-AA-H224</strain>
    </source>
</reference>
<organism evidence="2 3">
    <name type="scientific">Anthropogastromicrobium aceti</name>
    <dbReference type="NCBI Taxonomy" id="2981768"/>
    <lineage>
        <taxon>Bacteria</taxon>
        <taxon>Bacillati</taxon>
        <taxon>Bacillota</taxon>
        <taxon>Clostridia</taxon>
        <taxon>Lachnospirales</taxon>
        <taxon>Lachnospiraceae</taxon>
        <taxon>Anthropogastromicrobium</taxon>
    </lineage>
</organism>
<protein>
    <submittedName>
        <fullName evidence="2">Glycosyltransferase</fullName>
        <ecNumber evidence="2">2.4.-.-</ecNumber>
    </submittedName>
</protein>
<dbReference type="Proteomes" id="UP001198200">
    <property type="component" value="Unassembled WGS sequence"/>
</dbReference>
<dbReference type="Gene3D" id="3.90.550.10">
    <property type="entry name" value="Spore Coat Polysaccharide Biosynthesis Protein SpsA, Chain A"/>
    <property type="match status" value="1"/>
</dbReference>
<dbReference type="PANTHER" id="PTHR22916:SF3">
    <property type="entry name" value="UDP-GLCNAC:BETAGAL BETA-1,3-N-ACETYLGLUCOSAMINYLTRANSFERASE-LIKE PROTEIN 1"/>
    <property type="match status" value="1"/>
</dbReference>
<dbReference type="Pfam" id="PF00535">
    <property type="entry name" value="Glycos_transf_2"/>
    <property type="match status" value="1"/>
</dbReference>
<sequence length="360" mass="41568">MKISVIVPVYNAQAYLSDMIDSVLSQKFAEWELLLIVSKSEDNSLTICQSYAKKTSKIRVIEMPSGSAGMARNIGLKEAMAEYIMFVDADDLLPDGEVFERFYHRAIESKADIVVSNYMRLWKGKLLKAASHASFSGIDQDKEDFRFQGFFSVGTLSYVWGNIYRKHFLEENQILFTDLSYAEDKLFNMQCCLSGARYAFLDDIGYIYRRNEQSISYQYNPKQSQCWITIAKQIRDYAKKNKTNTENKNIKNAATGLMEYILFFGIFFAAKMEYTDGSGSIKRVRALVKNYHTDPLVKKAFKKLVRDPRVKELSQLHWRVMLRLFSMAINWKLYGVLAVGIKVLVLLRIDERLSDTGLRE</sequence>
<comment type="caution">
    <text evidence="2">The sequence shown here is derived from an EMBL/GenBank/DDBJ whole genome shotgun (WGS) entry which is preliminary data.</text>
</comment>
<dbReference type="GO" id="GO:0016758">
    <property type="term" value="F:hexosyltransferase activity"/>
    <property type="evidence" value="ECO:0007669"/>
    <property type="project" value="UniProtKB-ARBA"/>
</dbReference>
<dbReference type="InterPro" id="IPR001173">
    <property type="entry name" value="Glyco_trans_2-like"/>
</dbReference>
<dbReference type="EMBL" id="JAJEQN010000049">
    <property type="protein sequence ID" value="MCC2222785.1"/>
    <property type="molecule type" value="Genomic_DNA"/>
</dbReference>
<dbReference type="InterPro" id="IPR029044">
    <property type="entry name" value="Nucleotide-diphossugar_trans"/>
</dbReference>
<proteinExistence type="predicted"/>